<keyword evidence="2" id="KW-1185">Reference proteome</keyword>
<evidence type="ECO:0000313" key="1">
    <source>
        <dbReference type="EMBL" id="TIH36172.1"/>
    </source>
</evidence>
<accession>A0A4T2BYJ5</accession>
<reference evidence="1 2" key="1">
    <citation type="journal article" date="2019" name="Microorganisms">
        <title>Systematic Affiliation and Genome Analysis of Subtercola vilae DB165(T) with Particular Emphasis on Cold Adaptation of an Isolate from a High-Altitude Cold Volcano Lake.</title>
        <authorList>
            <person name="Villalobos A.S."/>
            <person name="Wiese J."/>
            <person name="Imhoff J.F."/>
            <person name="Dorador C."/>
            <person name="Keller A."/>
            <person name="Hentschel U."/>
        </authorList>
    </citation>
    <scope>NUCLEOTIDE SEQUENCE [LARGE SCALE GENOMIC DNA]</scope>
    <source>
        <strain evidence="1 2">DB165</strain>
    </source>
</reference>
<dbReference type="Proteomes" id="UP000306192">
    <property type="component" value="Unassembled WGS sequence"/>
</dbReference>
<name>A0A4T2BYJ5_9MICO</name>
<gene>
    <name evidence="1" type="ORF">D4765_10375</name>
</gene>
<protein>
    <submittedName>
        <fullName evidence="1">Uncharacterized protein</fullName>
    </submittedName>
</protein>
<dbReference type="EMBL" id="QYRT01000017">
    <property type="protein sequence ID" value="TIH36172.1"/>
    <property type="molecule type" value="Genomic_DNA"/>
</dbReference>
<organism evidence="1 2">
    <name type="scientific">Subtercola vilae</name>
    <dbReference type="NCBI Taxonomy" id="2056433"/>
    <lineage>
        <taxon>Bacteria</taxon>
        <taxon>Bacillati</taxon>
        <taxon>Actinomycetota</taxon>
        <taxon>Actinomycetes</taxon>
        <taxon>Micrococcales</taxon>
        <taxon>Microbacteriaceae</taxon>
        <taxon>Subtercola</taxon>
    </lineage>
</organism>
<sequence length="94" mass="9434">MTSVTPAPPDLNPSTTVQLQAMVAHIASQATRGDYPAALESLDALGVQVVADGNGATISSDRVVLVQAAVSQLRAQLATLSPSQASITPAPAPS</sequence>
<evidence type="ECO:0000313" key="2">
    <source>
        <dbReference type="Proteomes" id="UP000306192"/>
    </source>
</evidence>
<comment type="caution">
    <text evidence="1">The sequence shown here is derived from an EMBL/GenBank/DDBJ whole genome shotgun (WGS) entry which is preliminary data.</text>
</comment>
<proteinExistence type="predicted"/>
<dbReference type="AlphaFoldDB" id="A0A4T2BYJ5"/>
<dbReference type="OrthoDB" id="5133849at2"/>
<dbReference type="RefSeq" id="WP_136642222.1">
    <property type="nucleotide sequence ID" value="NZ_QYRT01000017.1"/>
</dbReference>